<proteinExistence type="predicted"/>
<dbReference type="KEGG" id="rbg:BG454_15535"/>
<dbReference type="EMBL" id="CP024899">
    <property type="protein sequence ID" value="ATX67056.1"/>
    <property type="molecule type" value="Genomic_DNA"/>
</dbReference>
<dbReference type="STRING" id="441209.GCA_001870665_02891"/>
<dbReference type="Pfam" id="PF13403">
    <property type="entry name" value="Hint_2"/>
    <property type="match status" value="1"/>
</dbReference>
<dbReference type="AlphaFoldDB" id="A0A2K8KDJ8"/>
<evidence type="ECO:0000259" key="1">
    <source>
        <dbReference type="Pfam" id="PF13403"/>
    </source>
</evidence>
<evidence type="ECO:0000313" key="3">
    <source>
        <dbReference type="Proteomes" id="UP000228948"/>
    </source>
</evidence>
<reference evidence="2 3" key="1">
    <citation type="submission" date="2017-11" db="EMBL/GenBank/DDBJ databases">
        <title>Revised Sequence and Annotation of the Rhodobaca barguzinensis strain alga05 Genome.</title>
        <authorList>
            <person name="Kopejtka K."/>
            <person name="Tomasch J.M."/>
            <person name="Bunk B."/>
            <person name="Koblizek M."/>
        </authorList>
    </citation>
    <scope>NUCLEOTIDE SEQUENCE [LARGE SCALE GENOMIC DNA]</scope>
    <source>
        <strain evidence="3">alga05</strain>
    </source>
</reference>
<gene>
    <name evidence="2" type="ORF">BG454_15535</name>
</gene>
<dbReference type="Gene3D" id="2.170.16.10">
    <property type="entry name" value="Hedgehog/Intein (Hint) domain"/>
    <property type="match status" value="1"/>
</dbReference>
<sequence>MREAGMISSKPHGGVYAIEWNATQIDGAAGLDASWLRVGANWLWHGTAIRLDSNNAGLPLVHPITHKDIRENARAIAQRLCGTIPPPDGMSEIDILPAGAFRLTDGETCYTARIAASGQHMLVVFEGPPPQPGKLCWITHHNPVQQADHVPPQDVICFASDTTIATAQGAVPVARLRPGDLVQTRDNGLQPVLWLGKTALSGLALRRHPHLRPVRLRRGALRDGCPVEDLCVSPAHRIVVSGRKAGDLFGCEEVLVRAGDMIDYTNVNQDPALHGVVYMHLLLESHQIIFANGVATESFHPAMAPAQTLRAHRRDLRQVCESWVLAPESYGPVARRYLEAGEAALLAA</sequence>
<protein>
    <submittedName>
        <fullName evidence="2">Hemolysin-type calcium-binding protein</fullName>
    </submittedName>
</protein>
<dbReference type="InterPro" id="IPR036844">
    <property type="entry name" value="Hint_dom_sf"/>
</dbReference>
<dbReference type="Proteomes" id="UP000228948">
    <property type="component" value="Chromosome"/>
</dbReference>
<evidence type="ECO:0000313" key="2">
    <source>
        <dbReference type="EMBL" id="ATX67056.1"/>
    </source>
</evidence>
<keyword evidence="3" id="KW-1185">Reference proteome</keyword>
<organism evidence="2 3">
    <name type="scientific">Roseinatronobacter bogoriensis subsp. barguzinensis</name>
    <dbReference type="NCBI Taxonomy" id="441209"/>
    <lineage>
        <taxon>Bacteria</taxon>
        <taxon>Pseudomonadati</taxon>
        <taxon>Pseudomonadota</taxon>
        <taxon>Alphaproteobacteria</taxon>
        <taxon>Rhodobacterales</taxon>
        <taxon>Paracoccaceae</taxon>
        <taxon>Roseinatronobacter</taxon>
    </lineage>
</organism>
<dbReference type="SUPFAM" id="SSF51294">
    <property type="entry name" value="Hedgehog/intein (Hint) domain"/>
    <property type="match status" value="1"/>
</dbReference>
<feature type="domain" description="Hedgehog/Intein (Hint)" evidence="1">
    <location>
        <begin position="156"/>
        <end position="302"/>
    </location>
</feature>
<name>A0A2K8KDJ8_9RHOB</name>
<accession>A0A2K8KDJ8</accession>
<dbReference type="InterPro" id="IPR028992">
    <property type="entry name" value="Hedgehog/Intein_dom"/>
</dbReference>